<feature type="region of interest" description="Disordered" evidence="1">
    <location>
        <begin position="1"/>
        <end position="24"/>
    </location>
</feature>
<dbReference type="InterPro" id="IPR050923">
    <property type="entry name" value="Cell_Proc_Reg/RNA_Proc"/>
</dbReference>
<dbReference type="Pfam" id="PF00498">
    <property type="entry name" value="FHA"/>
    <property type="match status" value="1"/>
</dbReference>
<dbReference type="CDD" id="cd22676">
    <property type="entry name" value="FHA_SNIP1_DDL-like"/>
    <property type="match status" value="1"/>
</dbReference>
<dbReference type="EMBL" id="JBDODL010000167">
    <property type="protein sequence ID" value="MES1918964.1"/>
    <property type="molecule type" value="Genomic_DNA"/>
</dbReference>
<comment type="caution">
    <text evidence="3">The sequence shown here is derived from an EMBL/GenBank/DDBJ whole genome shotgun (WGS) entry which is preliminary data.</text>
</comment>
<protein>
    <submittedName>
        <fullName evidence="3">Smad nuclear-interacting protein 1</fullName>
    </submittedName>
</protein>
<feature type="domain" description="FHA" evidence="2">
    <location>
        <begin position="79"/>
        <end position="142"/>
    </location>
</feature>
<dbReference type="SUPFAM" id="SSF49879">
    <property type="entry name" value="SMAD/FHA domain"/>
    <property type="match status" value="1"/>
</dbReference>
<dbReference type="PROSITE" id="PS50006">
    <property type="entry name" value="FHA_DOMAIN"/>
    <property type="match status" value="1"/>
</dbReference>
<evidence type="ECO:0000313" key="4">
    <source>
        <dbReference type="Proteomes" id="UP001439008"/>
    </source>
</evidence>
<evidence type="ECO:0000313" key="3">
    <source>
        <dbReference type="EMBL" id="MES1918964.1"/>
    </source>
</evidence>
<evidence type="ECO:0000259" key="2">
    <source>
        <dbReference type="PROSITE" id="PS50006"/>
    </source>
</evidence>
<proteinExistence type="predicted"/>
<dbReference type="Gene3D" id="2.60.200.20">
    <property type="match status" value="1"/>
</dbReference>
<name>A0ABV2AH09_9EUKA</name>
<reference evidence="3 4" key="1">
    <citation type="journal article" date="2024" name="BMC Biol.">
        <title>Comparative genomics of Ascetosporea gives new insight into the evolutionary basis for animal parasitism in Rhizaria.</title>
        <authorList>
            <person name="Hiltunen Thoren M."/>
            <person name="Onut-Brannstrom I."/>
            <person name="Alfjorden A."/>
            <person name="Peckova H."/>
            <person name="Swords F."/>
            <person name="Hooper C."/>
            <person name="Holzer A.S."/>
            <person name="Bass D."/>
            <person name="Burki F."/>
        </authorList>
    </citation>
    <scope>NUCLEOTIDE SEQUENCE [LARGE SCALE GENOMIC DNA]</scope>
    <source>
        <strain evidence="3">20-A016</strain>
    </source>
</reference>
<sequence>MRKKDVPRYKKRIEKSEKQTKMNLERTDALKKSIDPNTKTALNYVEPFDKTETDEFWRLYVYKNEEKLNVLHLHRKTMFVFGRDKRVADVVLENPSCSAQHAILQYRNKTVSENEEEFAAKPTPYLIDLGSTNGTKLNGQKLEEKRYYELYESDVLEFGLSQRKYVFLQASK</sequence>
<evidence type="ECO:0000256" key="1">
    <source>
        <dbReference type="SAM" id="MobiDB-lite"/>
    </source>
</evidence>
<dbReference type="Proteomes" id="UP001439008">
    <property type="component" value="Unassembled WGS sequence"/>
</dbReference>
<dbReference type="PANTHER" id="PTHR23308">
    <property type="entry name" value="NUCLEAR INHIBITOR OF PROTEIN PHOSPHATASE-1"/>
    <property type="match status" value="1"/>
</dbReference>
<dbReference type="InterPro" id="IPR000253">
    <property type="entry name" value="FHA_dom"/>
</dbReference>
<dbReference type="InterPro" id="IPR008984">
    <property type="entry name" value="SMAD_FHA_dom_sf"/>
</dbReference>
<keyword evidence="4" id="KW-1185">Reference proteome</keyword>
<dbReference type="SMART" id="SM00240">
    <property type="entry name" value="FHA"/>
    <property type="match status" value="1"/>
</dbReference>
<accession>A0ABV2AH09</accession>
<gene>
    <name evidence="3" type="primary">SNIP1</name>
    <name evidence="3" type="ORF">MHBO_000848</name>
</gene>
<organism evidence="3 4">
    <name type="scientific">Bonamia ostreae</name>
    <dbReference type="NCBI Taxonomy" id="126728"/>
    <lineage>
        <taxon>Eukaryota</taxon>
        <taxon>Sar</taxon>
        <taxon>Rhizaria</taxon>
        <taxon>Endomyxa</taxon>
        <taxon>Ascetosporea</taxon>
        <taxon>Haplosporida</taxon>
        <taxon>Bonamia</taxon>
    </lineage>
</organism>